<dbReference type="Gene3D" id="3.40.33.10">
    <property type="entry name" value="CAP"/>
    <property type="match status" value="1"/>
</dbReference>
<keyword evidence="1" id="KW-0732">Signal</keyword>
<dbReference type="Proteomes" id="UP000813637">
    <property type="component" value="Unassembled WGS sequence"/>
</dbReference>
<dbReference type="AlphaFoldDB" id="A0A9Q3V882"/>
<feature type="signal peptide" evidence="1">
    <location>
        <begin position="1"/>
        <end position="23"/>
    </location>
</feature>
<dbReference type="RefSeq" id="WP_198090994.1">
    <property type="nucleotide sequence ID" value="NZ_JAAMYB010000001.1"/>
</dbReference>
<dbReference type="InterPro" id="IPR014044">
    <property type="entry name" value="CAP_dom"/>
</dbReference>
<evidence type="ECO:0000313" key="3">
    <source>
        <dbReference type="EMBL" id="MCD3194189.1"/>
    </source>
</evidence>
<dbReference type="PANTHER" id="PTHR31157">
    <property type="entry name" value="SCP DOMAIN-CONTAINING PROTEIN"/>
    <property type="match status" value="1"/>
</dbReference>
<evidence type="ECO:0000256" key="1">
    <source>
        <dbReference type="SAM" id="SignalP"/>
    </source>
</evidence>
<dbReference type="Pfam" id="PF00188">
    <property type="entry name" value="CAP"/>
    <property type="match status" value="1"/>
</dbReference>
<reference evidence="3" key="1">
    <citation type="submission" date="2020-02" db="EMBL/GenBank/DDBJ databases">
        <authorList>
            <person name="Fillo S."/>
            <person name="Giordani F."/>
            <person name="Tonon E."/>
            <person name="Drigo I."/>
            <person name="Anselmo A."/>
            <person name="Fortunato A."/>
            <person name="Bano L."/>
            <person name="Lista F."/>
        </authorList>
    </citation>
    <scope>NUCLEOTIDE SEQUENCE</scope>
    <source>
        <strain evidence="3">IZSVe-TV_9877_3_12</strain>
    </source>
</reference>
<dbReference type="SUPFAM" id="SSF55797">
    <property type="entry name" value="PR-1-like"/>
    <property type="match status" value="1"/>
</dbReference>
<evidence type="ECO:0000313" key="4">
    <source>
        <dbReference type="Proteomes" id="UP000813637"/>
    </source>
</evidence>
<proteinExistence type="predicted"/>
<gene>
    <name evidence="3" type="ORF">G8S53_02655</name>
</gene>
<feature type="domain" description="SCP" evidence="2">
    <location>
        <begin position="204"/>
        <end position="325"/>
    </location>
</feature>
<protein>
    <submittedName>
        <fullName evidence="3">CAP domain-containing protein</fullName>
    </submittedName>
</protein>
<dbReference type="EMBL" id="JAAMYB010000001">
    <property type="protein sequence ID" value="MCD3194189.1"/>
    <property type="molecule type" value="Genomic_DNA"/>
</dbReference>
<name>A0A9Q3V882_CLOBO</name>
<sequence length="331" mass="38727">MKKKILSILIMLGMLSVPNVVQASENINVNEFYLQNGCKTSIVIYDEFFKFSYRNLEPETPKCICHGEEVVKSLCEYTLLNNDYNVSNFNCVNYMYNIINKEFKYKNNCSNKIRLIELQKSDILKDIPLDKDVKIRNNVKEENKIKTEIHTNFKFNENIKSQDKLEPKEEAKSNLQFKSEVKLTENKNEKLSLNYKNQVNKIMLQLVNELRHSQGVAPLKNVEVLNNLAEKRSQYMAETEEFSHNDKNGNFIFKDELDKINYKWNEVGENIAQNYYSKNPNKLAEELFNQWKNSPGHYKNMISSNFNEIGFGISITENDKIYATQGFVGIR</sequence>
<dbReference type="InterPro" id="IPR035940">
    <property type="entry name" value="CAP_sf"/>
</dbReference>
<feature type="chain" id="PRO_5040430245" evidence="1">
    <location>
        <begin position="24"/>
        <end position="331"/>
    </location>
</feature>
<comment type="caution">
    <text evidence="3">The sequence shown here is derived from an EMBL/GenBank/DDBJ whole genome shotgun (WGS) entry which is preliminary data.</text>
</comment>
<dbReference type="CDD" id="cd05379">
    <property type="entry name" value="CAP_bacterial"/>
    <property type="match status" value="1"/>
</dbReference>
<accession>A0A9Q3V882</accession>
<organism evidence="3 4">
    <name type="scientific">Clostridium botulinum C</name>
    <dbReference type="NCBI Taxonomy" id="36828"/>
    <lineage>
        <taxon>Bacteria</taxon>
        <taxon>Bacillati</taxon>
        <taxon>Bacillota</taxon>
        <taxon>Clostridia</taxon>
        <taxon>Eubacteriales</taxon>
        <taxon>Clostridiaceae</taxon>
        <taxon>Clostridium</taxon>
    </lineage>
</organism>
<evidence type="ECO:0000259" key="2">
    <source>
        <dbReference type="Pfam" id="PF00188"/>
    </source>
</evidence>
<dbReference type="PANTHER" id="PTHR31157:SF1">
    <property type="entry name" value="SCP DOMAIN-CONTAINING PROTEIN"/>
    <property type="match status" value="1"/>
</dbReference>
<reference evidence="3" key="2">
    <citation type="journal article" date="2021" name="Microorganisms">
        <title>Extensive Genome Exploration of Clostridium botulinum Group III Field Strains.</title>
        <authorList>
            <person name="Fillo S."/>
            <person name="Giordani F."/>
            <person name="Tonon E."/>
            <person name="Drigo I."/>
            <person name="Anselmo A."/>
            <person name="Fortunato A."/>
            <person name="Lista F."/>
            <person name="Bano L."/>
        </authorList>
    </citation>
    <scope>NUCLEOTIDE SEQUENCE</scope>
    <source>
        <strain evidence="3">IZSVe-TV_9877_3_12</strain>
    </source>
</reference>